<name>A0A7K0CG34_9ACTN</name>
<comment type="caution">
    <text evidence="1">The sequence shown here is derived from an EMBL/GenBank/DDBJ whole genome shotgun (WGS) entry which is preliminary data.</text>
</comment>
<dbReference type="OrthoDB" id="5124141at2"/>
<sequence>MSTRPVLLLDVDGPLNPFAAKRHRRPRGYTTHRFPVPEVPKPLRVWLRPEHGPRLLALPYDLVWATTWMHDANTHIGPVLGLPTLPVIEWPELHTVELDGLQWKTRHILRWAAGRPFAWVDDEITAREQRFFAAHHEGPALAHFVDPRRGLVDEDFAALAAWADGLAGRPDDLVDPGA</sequence>
<dbReference type="Pfam" id="PF18143">
    <property type="entry name" value="HAD_SAK_2"/>
    <property type="match status" value="1"/>
</dbReference>
<protein>
    <recommendedName>
        <fullName evidence="3">Secreted protein</fullName>
    </recommendedName>
</protein>
<organism evidence="1 2">
    <name type="scientific">Streptomyces smaragdinus</name>
    <dbReference type="NCBI Taxonomy" id="2585196"/>
    <lineage>
        <taxon>Bacteria</taxon>
        <taxon>Bacillati</taxon>
        <taxon>Actinomycetota</taxon>
        <taxon>Actinomycetes</taxon>
        <taxon>Kitasatosporales</taxon>
        <taxon>Streptomycetaceae</taxon>
        <taxon>Streptomyces</taxon>
    </lineage>
</organism>
<dbReference type="RefSeq" id="WP_153451961.1">
    <property type="nucleotide sequence ID" value="NZ_WEGJ01000006.1"/>
</dbReference>
<gene>
    <name evidence="1" type="ORF">SRB5_25730</name>
</gene>
<evidence type="ECO:0000313" key="2">
    <source>
        <dbReference type="Proteomes" id="UP000466345"/>
    </source>
</evidence>
<keyword evidence="2" id="KW-1185">Reference proteome</keyword>
<proteinExistence type="predicted"/>
<dbReference type="EMBL" id="WEGJ01000006">
    <property type="protein sequence ID" value="MQY12439.1"/>
    <property type="molecule type" value="Genomic_DNA"/>
</dbReference>
<evidence type="ECO:0000313" key="1">
    <source>
        <dbReference type="EMBL" id="MQY12439.1"/>
    </source>
</evidence>
<evidence type="ECO:0008006" key="3">
    <source>
        <dbReference type="Google" id="ProtNLM"/>
    </source>
</evidence>
<dbReference type="Proteomes" id="UP000466345">
    <property type="component" value="Unassembled WGS sequence"/>
</dbReference>
<dbReference type="AlphaFoldDB" id="A0A7K0CG34"/>
<reference evidence="1 2" key="1">
    <citation type="submission" date="2019-10" db="EMBL/GenBank/DDBJ databases">
        <title>Streptomyces smaragdinus sp. nov. and Streptomyces fabii sp. nov., isolated from the gut of fungus growing-termite Macrotermes natalensis.</title>
        <authorList>
            <person name="Schwitalla J."/>
            <person name="Benndorf R."/>
            <person name="Martin K."/>
            <person name="De Beer W."/>
            <person name="Kaster A.-K."/>
            <person name="Vollmers J."/>
            <person name="Poulsen M."/>
            <person name="Beemelmanns C."/>
        </authorList>
    </citation>
    <scope>NUCLEOTIDE SEQUENCE [LARGE SCALE GENOMIC DNA]</scope>
    <source>
        <strain evidence="1 2">RB5</strain>
    </source>
</reference>
<accession>A0A7K0CG34</accession>